<feature type="domain" description="D-isomer specific 2-hydroxyacid dehydrogenase NAD-binding" evidence="3">
    <location>
        <begin position="12"/>
        <end position="167"/>
    </location>
</feature>
<proteinExistence type="predicted"/>
<dbReference type="GO" id="GO:0016618">
    <property type="term" value="F:hydroxypyruvate reductase [NAD(P)H] activity"/>
    <property type="evidence" value="ECO:0007669"/>
    <property type="project" value="TreeGrafter"/>
</dbReference>
<evidence type="ECO:0000313" key="4">
    <source>
        <dbReference type="EMBL" id="MBI4251319.1"/>
    </source>
</evidence>
<dbReference type="GO" id="GO:0005829">
    <property type="term" value="C:cytosol"/>
    <property type="evidence" value="ECO:0007669"/>
    <property type="project" value="TreeGrafter"/>
</dbReference>
<dbReference type="AlphaFoldDB" id="A0A933E9T6"/>
<keyword evidence="2" id="KW-0520">NAD</keyword>
<comment type="caution">
    <text evidence="4">The sequence shown here is derived from an EMBL/GenBank/DDBJ whole genome shotgun (WGS) entry which is preliminary data.</text>
</comment>
<evidence type="ECO:0000256" key="1">
    <source>
        <dbReference type="ARBA" id="ARBA00023002"/>
    </source>
</evidence>
<gene>
    <name evidence="4" type="ORF">HY618_02580</name>
</gene>
<organism evidence="4 5">
    <name type="scientific">Tectimicrobiota bacterium</name>
    <dbReference type="NCBI Taxonomy" id="2528274"/>
    <lineage>
        <taxon>Bacteria</taxon>
        <taxon>Pseudomonadati</taxon>
        <taxon>Nitrospinota/Tectimicrobiota group</taxon>
        <taxon>Candidatus Tectimicrobiota</taxon>
    </lineage>
</organism>
<dbReference type="SUPFAM" id="SSF51735">
    <property type="entry name" value="NAD(P)-binding Rossmann-fold domains"/>
    <property type="match status" value="1"/>
</dbReference>
<dbReference type="InterPro" id="IPR006140">
    <property type="entry name" value="D-isomer_DH_NAD-bd"/>
</dbReference>
<reference evidence="4" key="1">
    <citation type="submission" date="2020-07" db="EMBL/GenBank/DDBJ databases">
        <title>Huge and variable diversity of episymbiotic CPR bacteria and DPANN archaea in groundwater ecosystems.</title>
        <authorList>
            <person name="He C.Y."/>
            <person name="Keren R."/>
            <person name="Whittaker M."/>
            <person name="Farag I.F."/>
            <person name="Doudna J."/>
            <person name="Cate J.H.D."/>
            <person name="Banfield J.F."/>
        </authorList>
    </citation>
    <scope>NUCLEOTIDE SEQUENCE</scope>
    <source>
        <strain evidence="4">NC_groundwater_1370_Ag_S-0.2um_69_93</strain>
    </source>
</reference>
<dbReference type="GO" id="GO:0030267">
    <property type="term" value="F:glyoxylate reductase (NADPH) activity"/>
    <property type="evidence" value="ECO:0007669"/>
    <property type="project" value="TreeGrafter"/>
</dbReference>
<name>A0A933E9T6_UNCTE</name>
<evidence type="ECO:0000313" key="5">
    <source>
        <dbReference type="Proteomes" id="UP000752292"/>
    </source>
</evidence>
<evidence type="ECO:0000259" key="3">
    <source>
        <dbReference type="Pfam" id="PF02826"/>
    </source>
</evidence>
<dbReference type="InterPro" id="IPR050223">
    <property type="entry name" value="D-isomer_2-hydroxyacid_DH"/>
</dbReference>
<dbReference type="Proteomes" id="UP000752292">
    <property type="component" value="Unassembled WGS sequence"/>
</dbReference>
<accession>A0A933E9T6</accession>
<dbReference type="InterPro" id="IPR036291">
    <property type="entry name" value="NAD(P)-bd_dom_sf"/>
</dbReference>
<keyword evidence="1" id="KW-0560">Oxidoreductase</keyword>
<evidence type="ECO:0000256" key="2">
    <source>
        <dbReference type="ARBA" id="ARBA00023027"/>
    </source>
</evidence>
<dbReference type="Pfam" id="PF02826">
    <property type="entry name" value="2-Hacid_dh_C"/>
    <property type="match status" value="1"/>
</dbReference>
<dbReference type="PANTHER" id="PTHR10996:SF178">
    <property type="entry name" value="2-HYDROXYACID DEHYDROGENASE YGL185C-RELATED"/>
    <property type="match status" value="1"/>
</dbReference>
<dbReference type="PANTHER" id="PTHR10996">
    <property type="entry name" value="2-HYDROXYACID DEHYDROGENASE-RELATED"/>
    <property type="match status" value="1"/>
</dbReference>
<dbReference type="Gene3D" id="3.40.50.720">
    <property type="entry name" value="NAD(P)-binding Rossmann-like Domain"/>
    <property type="match status" value="2"/>
</dbReference>
<feature type="non-terminal residue" evidence="4">
    <location>
        <position position="1"/>
    </location>
</feature>
<protein>
    <recommendedName>
        <fullName evidence="3">D-isomer specific 2-hydroxyacid dehydrogenase NAD-binding domain-containing protein</fullName>
    </recommendedName>
</protein>
<dbReference type="GO" id="GO:0051287">
    <property type="term" value="F:NAD binding"/>
    <property type="evidence" value="ECO:0007669"/>
    <property type="project" value="InterPro"/>
</dbReference>
<dbReference type="EMBL" id="JACQRX010000116">
    <property type="protein sequence ID" value="MBI4251319.1"/>
    <property type="molecule type" value="Genomic_DNA"/>
</dbReference>
<sequence>LYLARHAWMKGDQKTWEHMAHAQLGGKRLGIVGLGDIGRRAARIGNGFGMKVLVNTRTPDSGYVPGAEMEFLSFEELLPRADFLILCMPLAPQTKGMIRAETLAKMKKEAILINVSRGPAVVTEDLLRAIRAGTIAAAGLDVTDPEPLPDQHPLRSLSNVLITPHHASRTPECQQAAMDRTAENMRLALAGRRPINLVNPEALSRPRR</sequence>